<dbReference type="PANTHER" id="PTHR38468:SF1">
    <property type="entry name" value="SLL0939 PROTEIN"/>
    <property type="match status" value="1"/>
</dbReference>
<gene>
    <name evidence="2" type="ORF">E2C06_35095</name>
</gene>
<proteinExistence type="predicted"/>
<evidence type="ECO:0000256" key="1">
    <source>
        <dbReference type="SAM" id="Phobius"/>
    </source>
</evidence>
<keyword evidence="1" id="KW-1133">Transmembrane helix</keyword>
<dbReference type="RefSeq" id="WP_133293178.1">
    <property type="nucleotide sequence ID" value="NZ_SMSJ01000175.1"/>
</dbReference>
<dbReference type="Proteomes" id="UP000295096">
    <property type="component" value="Unassembled WGS sequence"/>
</dbReference>
<keyword evidence="3" id="KW-1185">Reference proteome</keyword>
<dbReference type="Pfam" id="PF07784">
    <property type="entry name" value="DUF1622"/>
    <property type="match status" value="1"/>
</dbReference>
<dbReference type="InterPro" id="IPR012427">
    <property type="entry name" value="DUF1622"/>
</dbReference>
<sequence length="130" mass="13867">MDLDAVKTLTIWLATMTEGIAGIVIAVAVIEAAFRTAVLPFRDRGPDASHEAKEEVRLRLGRWLALALEFELGADILRTAVAPTWSEIGQLAAIAAVRTALNFFLQREIDKAAVRRSTPPGQASTAAGAG</sequence>
<name>A0A4R5Q6T9_9PROT</name>
<evidence type="ECO:0000313" key="2">
    <source>
        <dbReference type="EMBL" id="TDH57961.1"/>
    </source>
</evidence>
<accession>A0A4R5Q6T9</accession>
<dbReference type="PANTHER" id="PTHR38468">
    <property type="entry name" value="SLL0939 PROTEIN"/>
    <property type="match status" value="1"/>
</dbReference>
<dbReference type="EMBL" id="SMSJ01000175">
    <property type="protein sequence ID" value="TDH57961.1"/>
    <property type="molecule type" value="Genomic_DNA"/>
</dbReference>
<organism evidence="2 3">
    <name type="scientific">Dankookia rubra</name>
    <dbReference type="NCBI Taxonomy" id="1442381"/>
    <lineage>
        <taxon>Bacteria</taxon>
        <taxon>Pseudomonadati</taxon>
        <taxon>Pseudomonadota</taxon>
        <taxon>Alphaproteobacteria</taxon>
        <taxon>Acetobacterales</taxon>
        <taxon>Roseomonadaceae</taxon>
        <taxon>Dankookia</taxon>
    </lineage>
</organism>
<keyword evidence="1" id="KW-0812">Transmembrane</keyword>
<protein>
    <submittedName>
        <fullName evidence="2">DUF1622 domain-containing protein</fullName>
    </submittedName>
</protein>
<keyword evidence="1" id="KW-0472">Membrane</keyword>
<feature type="transmembrane region" description="Helical" evidence="1">
    <location>
        <begin position="12"/>
        <end position="34"/>
    </location>
</feature>
<dbReference type="AlphaFoldDB" id="A0A4R5Q6T9"/>
<evidence type="ECO:0000313" key="3">
    <source>
        <dbReference type="Proteomes" id="UP000295096"/>
    </source>
</evidence>
<reference evidence="2 3" key="1">
    <citation type="journal article" date="2016" name="J. Microbiol.">
        <title>Dankookia rubra gen. nov., sp. nov., an alphaproteobacterium isolated from sediment of a shallow stream.</title>
        <authorList>
            <person name="Kim W.H."/>
            <person name="Kim D.H."/>
            <person name="Kang K."/>
            <person name="Ahn T.Y."/>
        </authorList>
    </citation>
    <scope>NUCLEOTIDE SEQUENCE [LARGE SCALE GENOMIC DNA]</scope>
    <source>
        <strain evidence="2 3">JCM30602</strain>
    </source>
</reference>
<dbReference type="OrthoDB" id="9812897at2"/>
<comment type="caution">
    <text evidence="2">The sequence shown here is derived from an EMBL/GenBank/DDBJ whole genome shotgun (WGS) entry which is preliminary data.</text>
</comment>